<keyword evidence="13 34" id="KW-0378">Hydrolase</keyword>
<dbReference type="InterPro" id="IPR043504">
    <property type="entry name" value="Peptidase_S1_PA_chymotrypsin"/>
</dbReference>
<keyword evidence="8" id="KW-0633">Potassium transport</keyword>
<evidence type="ECO:0000256" key="6">
    <source>
        <dbReference type="ARBA" id="ARBA00022448"/>
    </source>
</evidence>
<dbReference type="SUPFAM" id="SSF56487">
    <property type="entry name" value="SRCR-like"/>
    <property type="match status" value="1"/>
</dbReference>
<keyword evidence="21" id="KW-1015">Disulfide bond</keyword>
<evidence type="ECO:0000256" key="30">
    <source>
        <dbReference type="ARBA" id="ARBA00058223"/>
    </source>
</evidence>
<feature type="signal peptide" evidence="37">
    <location>
        <begin position="1"/>
        <end position="19"/>
    </location>
</feature>
<feature type="transmembrane region" description="Helical" evidence="36">
    <location>
        <begin position="161"/>
        <end position="182"/>
    </location>
</feature>
<evidence type="ECO:0000256" key="16">
    <source>
        <dbReference type="ARBA" id="ARBA00022968"/>
    </source>
</evidence>
<dbReference type="GO" id="GO:0006813">
    <property type="term" value="P:potassium ion transport"/>
    <property type="evidence" value="ECO:0007669"/>
    <property type="project" value="UniProtKB-KW"/>
</dbReference>
<dbReference type="FunFam" id="2.60.40.10:FF:000581">
    <property type="entry name" value="sodium channel subunit beta-1"/>
    <property type="match status" value="1"/>
</dbReference>
<comment type="function">
    <text evidence="27">Regulatory subunit of multiple voltage-gated sodium (Nav) channels directly mediating the depolarization of excitable membranes. Navs, also called VGSCs (voltage-gated sodium channels) or VDSCs (voltage-dependent sodium channels), operate by switching between closed and open conformations depending on the voltage difference across the membrane. In the open conformation they allow Na(+) ions to selectively pass through the pore, along their electrochemical gradient. The influx of Na+ ions provokes membrane depolarization, initiating the propagation of electrical signals throughout cells and tissues. The accessory beta subunits participate in localization and functional modulation of the Nav channels. Modulates the activity of SCN1A/Nav1.1, SCN2A/Nav1.2, SCN3A/Nav1.3, SCN4A/Nav1.4, SCN5A/Nav1.5, SCN8A/Nav1.6, SCN9A/Nav1.7 and SCN10A/Nav1.8.</text>
</comment>
<dbReference type="InterPro" id="IPR047297">
    <property type="entry name" value="FXYD_motif"/>
</dbReference>
<keyword evidence="16" id="KW-0735">Signal-anchor</keyword>
<dbReference type="GO" id="GO:0004252">
    <property type="term" value="F:serine-type endopeptidase activity"/>
    <property type="evidence" value="ECO:0007669"/>
    <property type="project" value="InterPro"/>
</dbReference>
<dbReference type="GO" id="GO:0001518">
    <property type="term" value="C:voltage-gated sodium channel complex"/>
    <property type="evidence" value="ECO:0007669"/>
    <property type="project" value="UniProtKB-ARBA"/>
</dbReference>
<evidence type="ECO:0000256" key="35">
    <source>
        <dbReference type="SAM" id="MobiDB-lite"/>
    </source>
</evidence>
<dbReference type="Pfam" id="PF00089">
    <property type="entry name" value="Trypsin"/>
    <property type="match status" value="1"/>
</dbReference>
<dbReference type="Gene3D" id="2.60.40.10">
    <property type="entry name" value="Immunoglobulins"/>
    <property type="match status" value="1"/>
</dbReference>
<keyword evidence="20 36" id="KW-0472">Membrane</keyword>
<dbReference type="InterPro" id="IPR009003">
    <property type="entry name" value="Peptidase_S1_PA"/>
</dbReference>
<evidence type="ECO:0000256" key="31">
    <source>
        <dbReference type="ARBA" id="ARBA00065133"/>
    </source>
</evidence>
<evidence type="ECO:0000256" key="8">
    <source>
        <dbReference type="ARBA" id="ARBA00022538"/>
    </source>
</evidence>
<dbReference type="GO" id="GO:0002028">
    <property type="term" value="P:regulation of sodium ion transport"/>
    <property type="evidence" value="ECO:0007669"/>
    <property type="project" value="UniProtKB-ARBA"/>
</dbReference>
<dbReference type="PROSITE" id="PS00134">
    <property type="entry name" value="TRYPSIN_HIS"/>
    <property type="match status" value="1"/>
</dbReference>
<dbReference type="Pfam" id="PF07686">
    <property type="entry name" value="V-set"/>
    <property type="match status" value="1"/>
</dbReference>
<dbReference type="InterPro" id="IPR013106">
    <property type="entry name" value="Ig_V-set"/>
</dbReference>
<evidence type="ECO:0000256" key="36">
    <source>
        <dbReference type="SAM" id="Phobius"/>
    </source>
</evidence>
<evidence type="ECO:0000256" key="4">
    <source>
        <dbReference type="ARBA" id="ARBA00004655"/>
    </source>
</evidence>
<evidence type="ECO:0000256" key="28">
    <source>
        <dbReference type="ARBA" id="ARBA00047180"/>
    </source>
</evidence>
<dbReference type="FunFam" id="2.40.10.10:FF:000003">
    <property type="entry name" value="Transmembrane serine protease 3"/>
    <property type="match status" value="1"/>
</dbReference>
<protein>
    <recommendedName>
        <fullName evidence="33">Serine protease hepsin</fullName>
        <ecNumber evidence="32">3.4.21.106</ecNumber>
    </recommendedName>
    <alternativeName>
        <fullName evidence="28">Sodium channel regulatory subunit beta-1</fullName>
    </alternativeName>
</protein>
<evidence type="ECO:0000256" key="14">
    <source>
        <dbReference type="ARBA" id="ARBA00022825"/>
    </source>
</evidence>
<accession>A0A8J6GEU0</accession>
<keyword evidence="14 34" id="KW-0720">Serine protease</keyword>
<dbReference type="CDD" id="cd20328">
    <property type="entry name" value="FXYD3-like"/>
    <property type="match status" value="1"/>
</dbReference>
<comment type="catalytic activity">
    <reaction evidence="29">
        <text>Cleavage after basic amino-acid residues, with Arg strongly preferred to Lys.</text>
        <dbReference type="EC" id="3.4.21.106"/>
    </reaction>
</comment>
<dbReference type="AlphaFoldDB" id="A0A8J6GEU0"/>
<dbReference type="Gene3D" id="3.10.250.10">
    <property type="entry name" value="SRCR-like domain"/>
    <property type="match status" value="1"/>
</dbReference>
<evidence type="ECO:0000256" key="32">
    <source>
        <dbReference type="ARBA" id="ARBA00066639"/>
    </source>
</evidence>
<evidence type="ECO:0000256" key="7">
    <source>
        <dbReference type="ARBA" id="ARBA00022475"/>
    </source>
</evidence>
<evidence type="ECO:0000256" key="24">
    <source>
        <dbReference type="ARBA" id="ARBA00023273"/>
    </source>
</evidence>
<keyword evidence="19" id="KW-0406">Ion transport</keyword>
<dbReference type="GO" id="GO:0030424">
    <property type="term" value="C:axon"/>
    <property type="evidence" value="ECO:0007669"/>
    <property type="project" value="UniProtKB-SubCell"/>
</dbReference>
<evidence type="ECO:0000256" key="20">
    <source>
        <dbReference type="ARBA" id="ARBA00023136"/>
    </source>
</evidence>
<evidence type="ECO:0000256" key="25">
    <source>
        <dbReference type="ARBA" id="ARBA00023319"/>
    </source>
</evidence>
<dbReference type="GO" id="GO:0006508">
    <property type="term" value="P:proteolysis"/>
    <property type="evidence" value="ECO:0007669"/>
    <property type="project" value="UniProtKB-KW"/>
</dbReference>
<evidence type="ECO:0000313" key="40">
    <source>
        <dbReference type="Proteomes" id="UP000710432"/>
    </source>
</evidence>
<dbReference type="Gene3D" id="2.40.10.10">
    <property type="entry name" value="Trypsin-like serine proteases"/>
    <property type="match status" value="2"/>
</dbReference>
<name>A0A8J6GEU0_MICOH</name>
<keyword evidence="6" id="KW-0813">Transport</keyword>
<dbReference type="PROSITE" id="PS50240">
    <property type="entry name" value="TRYPSIN_DOM"/>
    <property type="match status" value="1"/>
</dbReference>
<keyword evidence="7" id="KW-1003">Cell membrane</keyword>
<evidence type="ECO:0000256" key="10">
    <source>
        <dbReference type="ARBA" id="ARBA00022670"/>
    </source>
</evidence>
<dbReference type="GO" id="GO:0006814">
    <property type="term" value="P:sodium ion transport"/>
    <property type="evidence" value="ECO:0007669"/>
    <property type="project" value="UniProtKB-KW"/>
</dbReference>
<comment type="function">
    <text evidence="30">Serine protease that cleaves extracellular substrates, and contributes to the proteolytic processing of growth factors, such as HGF and MST1/HGFL. Plays a role in cell growth and maintenance of cell morphology. Plays a role in the proteolytic processing of ACE2. Mediates the proteolytic cleavage of urinary UMOD that is required for UMOD polymerization.</text>
</comment>
<dbReference type="PANTHER" id="PTHR24252">
    <property type="entry name" value="ACROSIN-RELATED"/>
    <property type="match status" value="1"/>
</dbReference>
<evidence type="ECO:0000313" key="39">
    <source>
        <dbReference type="EMBL" id="KAH0509239.1"/>
    </source>
</evidence>
<comment type="similarity">
    <text evidence="5">Belongs to the FXYD family.</text>
</comment>
<evidence type="ECO:0000256" key="29">
    <source>
        <dbReference type="ARBA" id="ARBA00051268"/>
    </source>
</evidence>
<dbReference type="PROSITE" id="PS00135">
    <property type="entry name" value="TRYPSIN_SER"/>
    <property type="match status" value="1"/>
</dbReference>
<dbReference type="PROSITE" id="PS01310">
    <property type="entry name" value="FXYD"/>
    <property type="match status" value="1"/>
</dbReference>
<evidence type="ECO:0000256" key="12">
    <source>
        <dbReference type="ARBA" id="ARBA00022729"/>
    </source>
</evidence>
<keyword evidence="9" id="KW-0740">Sodium/potassium transport</keyword>
<keyword evidence="23" id="KW-0739">Sodium transport</keyword>
<gene>
    <name evidence="39" type="ORF">LTLLF_159990</name>
</gene>
<organism evidence="39 40">
    <name type="scientific">Microtus ochrogaster</name>
    <name type="common">Prairie vole</name>
    <dbReference type="NCBI Taxonomy" id="79684"/>
    <lineage>
        <taxon>Eukaryota</taxon>
        <taxon>Metazoa</taxon>
        <taxon>Chordata</taxon>
        <taxon>Craniata</taxon>
        <taxon>Vertebrata</taxon>
        <taxon>Euteleostomi</taxon>
        <taxon>Mammalia</taxon>
        <taxon>Eutheria</taxon>
        <taxon>Euarchontoglires</taxon>
        <taxon>Glires</taxon>
        <taxon>Rodentia</taxon>
        <taxon>Myomorpha</taxon>
        <taxon>Muroidea</taxon>
        <taxon>Cricetidae</taxon>
        <taxon>Arvicolinae</taxon>
        <taxon>Microtus</taxon>
    </lineage>
</organism>
<feature type="chain" id="PRO_5035267487" description="Serine protease hepsin" evidence="37">
    <location>
        <begin position="20"/>
        <end position="822"/>
    </location>
</feature>
<keyword evidence="17 36" id="KW-1133">Transmembrane helix</keyword>
<evidence type="ECO:0000256" key="21">
    <source>
        <dbReference type="ARBA" id="ARBA00023157"/>
    </source>
</evidence>
<dbReference type="GO" id="GO:0010628">
    <property type="term" value="P:positive regulation of gene expression"/>
    <property type="evidence" value="ECO:0007669"/>
    <property type="project" value="UniProtKB-ARBA"/>
</dbReference>
<evidence type="ECO:0000256" key="18">
    <source>
        <dbReference type="ARBA" id="ARBA00023053"/>
    </source>
</evidence>
<dbReference type="SUPFAM" id="SSF48726">
    <property type="entry name" value="Immunoglobulin"/>
    <property type="match status" value="1"/>
</dbReference>
<evidence type="ECO:0000256" key="27">
    <source>
        <dbReference type="ARBA" id="ARBA00045714"/>
    </source>
</evidence>
<dbReference type="InterPro" id="IPR013783">
    <property type="entry name" value="Ig-like_fold"/>
</dbReference>
<dbReference type="FunFam" id="3.10.250.10:FF:000020">
    <property type="entry name" value="serine protease hepsin"/>
    <property type="match status" value="1"/>
</dbReference>
<comment type="subunit">
    <text evidence="31">A voltage-gated sodium (Nav) channel consists of an ion-conducting pore-forming alpha subunit functional on its own that is regulated by one or more beta subunits. Interacts with SCN1A; regulatory subunit of SCN1A/Nav1.1. Interacts with SCN3A; regulatory subunit of SCN3A/Nav1.3. Interacts with SCN4A; regulatory subunit of SCN4A/Nav1.4. Interacts with SCN5A; regulatory subunit of SCN5A/Nav1.5. Interacts with SCN8A; regulatory subunit of SCN8A/Nav1.6. Interacts with SCN9A; regulatory subunit of SCN9A/Nav1.7. Interacts with SCN10A; regulatory subunit of SCN10A/Nav1.8. Interacts with NFASC. Interacts with TMEM65.</text>
</comment>
<dbReference type="InterPro" id="IPR001190">
    <property type="entry name" value="SRCR"/>
</dbReference>
<evidence type="ECO:0000256" key="23">
    <source>
        <dbReference type="ARBA" id="ARBA00023201"/>
    </source>
</evidence>
<evidence type="ECO:0000256" key="13">
    <source>
        <dbReference type="ARBA" id="ARBA00022801"/>
    </source>
</evidence>
<evidence type="ECO:0000256" key="15">
    <source>
        <dbReference type="ARBA" id="ARBA00022958"/>
    </source>
</evidence>
<comment type="subcellular location">
    <subcellularLocation>
        <location evidence="4">Apical cell membrane</location>
        <topology evidence="4">Single-pass type II membrane protein</topology>
    </subcellularLocation>
    <subcellularLocation>
        <location evidence="1">Cell membrane</location>
        <topology evidence="1">Single-pass type I membrane protein</topology>
    </subcellularLocation>
    <subcellularLocation>
        <location evidence="3">Cell projection</location>
        <location evidence="3">Axon</location>
    </subcellularLocation>
    <subcellularLocation>
        <location evidence="2">Perikaryon</location>
    </subcellularLocation>
</comment>
<dbReference type="GO" id="GO:0070008">
    <property type="term" value="F:serine-type exopeptidase activity"/>
    <property type="evidence" value="ECO:0007669"/>
    <property type="project" value="InterPro"/>
</dbReference>
<evidence type="ECO:0000256" key="17">
    <source>
        <dbReference type="ARBA" id="ARBA00022989"/>
    </source>
</evidence>
<dbReference type="InterPro" id="IPR001314">
    <property type="entry name" value="Peptidase_S1A"/>
</dbReference>
<dbReference type="CDD" id="cd00190">
    <property type="entry name" value="Tryp_SPc"/>
    <property type="match status" value="1"/>
</dbReference>
<dbReference type="InterPro" id="IPR000272">
    <property type="entry name" value="Ion-transport_regulator_FXYD"/>
</dbReference>
<dbReference type="PRINTS" id="PR00722">
    <property type="entry name" value="CHYMOTRYPSIN"/>
</dbReference>
<keyword evidence="24" id="KW-0966">Cell projection</keyword>
<dbReference type="EC" id="3.4.21.106" evidence="32"/>
<evidence type="ECO:0000256" key="2">
    <source>
        <dbReference type="ARBA" id="ARBA00004484"/>
    </source>
</evidence>
<comment type="caution">
    <text evidence="39">The sequence shown here is derived from an EMBL/GenBank/DDBJ whole genome shotgun (WGS) entry which is preliminary data.</text>
</comment>
<dbReference type="InterPro" id="IPR018114">
    <property type="entry name" value="TRYPSIN_HIS"/>
</dbReference>
<keyword evidence="11 36" id="KW-0812">Transmembrane</keyword>
<keyword evidence="25" id="KW-0393">Immunoglobulin domain</keyword>
<evidence type="ECO:0000256" key="9">
    <source>
        <dbReference type="ARBA" id="ARBA00022607"/>
    </source>
</evidence>
<feature type="compositionally biased region" description="Pro residues" evidence="35">
    <location>
        <begin position="251"/>
        <end position="261"/>
    </location>
</feature>
<feature type="transmembrane region" description="Helical" evidence="36">
    <location>
        <begin position="774"/>
        <end position="794"/>
    </location>
</feature>
<dbReference type="SMART" id="SM00202">
    <property type="entry name" value="SR"/>
    <property type="match status" value="1"/>
</dbReference>
<evidence type="ECO:0000256" key="11">
    <source>
        <dbReference type="ARBA" id="ARBA00022692"/>
    </source>
</evidence>
<reference evidence="39" key="1">
    <citation type="submission" date="2020-03" db="EMBL/GenBank/DDBJ databases">
        <title>Studies in the Genomics of Life Span.</title>
        <authorList>
            <person name="Glass D."/>
        </authorList>
    </citation>
    <scope>NUCLEOTIDE SEQUENCE</scope>
    <source>
        <strain evidence="39">LTLLF</strain>
        <tissue evidence="39">Muscle</tissue>
    </source>
</reference>
<dbReference type="PANTHER" id="PTHR24252:SF7">
    <property type="entry name" value="HYALIN"/>
    <property type="match status" value="1"/>
</dbReference>
<evidence type="ECO:0000259" key="38">
    <source>
        <dbReference type="PROSITE" id="PS50240"/>
    </source>
</evidence>
<comment type="similarity">
    <text evidence="26">Belongs to the sodium channel auxiliary subunit SCN1B (TC 8.A.17) family.</text>
</comment>
<dbReference type="GO" id="GO:0016324">
    <property type="term" value="C:apical plasma membrane"/>
    <property type="evidence" value="ECO:0007669"/>
    <property type="project" value="UniProtKB-SubCell"/>
</dbReference>
<evidence type="ECO:0000256" key="1">
    <source>
        <dbReference type="ARBA" id="ARBA00004251"/>
    </source>
</evidence>
<dbReference type="Proteomes" id="UP000710432">
    <property type="component" value="Unassembled WGS sequence"/>
</dbReference>
<dbReference type="Pfam" id="PF02038">
    <property type="entry name" value="ATP1G1_PLM_MAT8"/>
    <property type="match status" value="1"/>
</dbReference>
<dbReference type="GO" id="GO:0017080">
    <property type="term" value="F:sodium channel regulator activity"/>
    <property type="evidence" value="ECO:0007669"/>
    <property type="project" value="UniProtKB-ARBA"/>
</dbReference>
<dbReference type="Pfam" id="PF09272">
    <property type="entry name" value="Hepsin-SRCR"/>
    <property type="match status" value="1"/>
</dbReference>
<proteinExistence type="inferred from homology"/>
<keyword evidence="15" id="KW-0630">Potassium</keyword>
<dbReference type="InterPro" id="IPR015352">
    <property type="entry name" value="Hepsin-SRCR_dom"/>
</dbReference>
<evidence type="ECO:0000256" key="26">
    <source>
        <dbReference type="ARBA" id="ARBA00024210"/>
    </source>
</evidence>
<dbReference type="SMART" id="SM00020">
    <property type="entry name" value="Tryp_SPc"/>
    <property type="match status" value="1"/>
</dbReference>
<feature type="domain" description="Peptidase S1" evidence="38">
    <location>
        <begin position="447"/>
        <end position="689"/>
    </location>
</feature>
<keyword evidence="10 34" id="KW-0645">Protease</keyword>
<evidence type="ECO:0000256" key="19">
    <source>
        <dbReference type="ARBA" id="ARBA00023065"/>
    </source>
</evidence>
<dbReference type="Gene3D" id="1.20.5.780">
    <property type="entry name" value="Single helix bin"/>
    <property type="match status" value="1"/>
</dbReference>
<dbReference type="InterPro" id="IPR036772">
    <property type="entry name" value="SRCR-like_dom_sf"/>
</dbReference>
<evidence type="ECO:0000256" key="5">
    <source>
        <dbReference type="ARBA" id="ARBA00005948"/>
    </source>
</evidence>
<evidence type="ECO:0000256" key="33">
    <source>
        <dbReference type="ARBA" id="ARBA00068145"/>
    </source>
</evidence>
<keyword evidence="12 37" id="KW-0732">Signal</keyword>
<evidence type="ECO:0000256" key="3">
    <source>
        <dbReference type="ARBA" id="ARBA00004489"/>
    </source>
</evidence>
<dbReference type="InterPro" id="IPR033116">
    <property type="entry name" value="TRYPSIN_SER"/>
</dbReference>
<keyword evidence="18" id="KW-0915">Sodium</keyword>
<dbReference type="InterPro" id="IPR001254">
    <property type="entry name" value="Trypsin_dom"/>
</dbReference>
<dbReference type="InterPro" id="IPR036179">
    <property type="entry name" value="Ig-like_dom_sf"/>
</dbReference>
<evidence type="ECO:0000256" key="34">
    <source>
        <dbReference type="RuleBase" id="RU363034"/>
    </source>
</evidence>
<keyword evidence="22" id="KW-0325">Glycoprotein</keyword>
<evidence type="ECO:0000256" key="37">
    <source>
        <dbReference type="SAM" id="SignalP"/>
    </source>
</evidence>
<sequence length="822" mass="89611">MGTLLALVVGAALVSSAWGGCVEVDSETEAVYGMTFKILCISCKRRSETSAETFTEWTFRQKGTEEFVKILRYENEVLQLEEDERFEGRVVWNGSRGTKDLQDLSIFITNVTYNHSGDYECHVYRLLFFDNYEHNTSFVKKIHLEVVDKANRDMASIVSEIMMYVLIVVLTIWLVAEMVYCYKKIAAATEAAAQENASEYLAITSESKENCTGVQVRRQAQQASSCWRPLPHLPPALPAAVGTPCASPGPETNPKPAPSPADPRGTGPEPNPCCAEHRPGSDPSLVSVAGVRTAPCCSRPKVAAVIVGTLLLLTGIGAASWAIVTILLRSDQEPLYPVQVSPGDSRLAVFDKTEGTWRLMCSSRSNARVAGLGCEEMGFLRALAHSELDVRTAGANGTSGFFCVDEGGLPMAQRLLDVISVCDCPRGRFVTVVCQDCGRRKLPVDRIVGGQDSSLGRWPWQVSLRYDGAHLCGGSLLSGDWVLTAAHCFPERNRVLSRWRVFAGAVARTSPHGVQLGVKAVIYHGGYLPFRDPTIEENSNDIALVHLSSPLPLTEYIQPVCLPAAGQALVDGKVCTVTGWGNTQFYGQQAVVLQEARVPIISNEVCNSPDFYGNQIKPKMFCAGYPEGGIDACQGDSGGPFVCEDSISGTSRWRLCGIVSWGTGCALAQKPGVYTKVIDFREWIFQAIKVNLLCLLVSPTVPNTGGQVFVTAAPPHSADSQHLALDSRQLYQRCAMQEVVLSLLVLLAGLPALDANDPEDKNSPFYYDWYRLRVGGLICAGILCAVGIIVLMSGKCKCKFRQKPRLCSQLLKMDQLRSTERL</sequence>
<feature type="region of interest" description="Disordered" evidence="35">
    <location>
        <begin position="241"/>
        <end position="279"/>
    </location>
</feature>
<dbReference type="GO" id="GO:0043204">
    <property type="term" value="C:perikaryon"/>
    <property type="evidence" value="ECO:0007669"/>
    <property type="project" value="UniProtKB-SubCell"/>
</dbReference>
<feature type="transmembrane region" description="Helical" evidence="36">
    <location>
        <begin position="302"/>
        <end position="328"/>
    </location>
</feature>
<dbReference type="EMBL" id="JAATJU010022933">
    <property type="protein sequence ID" value="KAH0509239.1"/>
    <property type="molecule type" value="Genomic_DNA"/>
</dbReference>
<dbReference type="SUPFAM" id="SSF50494">
    <property type="entry name" value="Trypsin-like serine proteases"/>
    <property type="match status" value="1"/>
</dbReference>
<evidence type="ECO:0000256" key="22">
    <source>
        <dbReference type="ARBA" id="ARBA00023180"/>
    </source>
</evidence>